<protein>
    <submittedName>
        <fullName evidence="1">Uncharacterized protein</fullName>
    </submittedName>
</protein>
<evidence type="ECO:0000313" key="2">
    <source>
        <dbReference type="Proteomes" id="UP000034932"/>
    </source>
</evidence>
<gene>
    <name evidence="1" type="ORF">UT19_C0001G0071</name>
</gene>
<dbReference type="Proteomes" id="UP000034932">
    <property type="component" value="Unassembled WGS sequence"/>
</dbReference>
<proteinExistence type="predicted"/>
<comment type="caution">
    <text evidence="1">The sequence shown here is derived from an EMBL/GenBank/DDBJ whole genome shotgun (WGS) entry which is preliminary data.</text>
</comment>
<reference evidence="1 2" key="1">
    <citation type="journal article" date="2015" name="Nature">
        <title>rRNA introns, odd ribosomes, and small enigmatic genomes across a large radiation of phyla.</title>
        <authorList>
            <person name="Brown C.T."/>
            <person name="Hug L.A."/>
            <person name="Thomas B.C."/>
            <person name="Sharon I."/>
            <person name="Castelle C.J."/>
            <person name="Singh A."/>
            <person name="Wilkins M.J."/>
            <person name="Williams K.H."/>
            <person name="Banfield J.F."/>
        </authorList>
    </citation>
    <scope>NUCLEOTIDE SEQUENCE [LARGE SCALE GENOMIC DNA]</scope>
</reference>
<evidence type="ECO:0000313" key="1">
    <source>
        <dbReference type="EMBL" id="KKQ94537.1"/>
    </source>
</evidence>
<accession>A0A0G0LU37</accession>
<name>A0A0G0LU37_9BACT</name>
<organism evidence="1 2">
    <name type="scientific">Candidatus Woesebacteria bacterium GW2011_GWB1_39_10b</name>
    <dbReference type="NCBI Taxonomy" id="1618573"/>
    <lineage>
        <taxon>Bacteria</taxon>
        <taxon>Candidatus Woeseibacteriota</taxon>
    </lineage>
</organism>
<dbReference type="EMBL" id="LBVW01000001">
    <property type="protein sequence ID" value="KKQ94537.1"/>
    <property type="molecule type" value="Genomic_DNA"/>
</dbReference>
<sequence>MKPFPVKTEKLAGSSDQEVIKKAKDYFKAVERKTKRQPYIRSAYFGKQKIFFTYFWKHLYQKPPRERRRRLQFFPCALELIQKCRNAPESMINVSKEIEILHRFRGVTKDKQVFFVQIKENRKTDRKEFMSVFPEK</sequence>
<dbReference type="AlphaFoldDB" id="A0A0G0LU37"/>